<dbReference type="AlphaFoldDB" id="A0A933SFA1"/>
<sequence length="609" mass="66086">MSRGRAAAMRATHSLRRRLLLPIVGAALSLALLSVALVMQGMRDSYSRHMTQECELLAAAAVSAAQTSLAADEIQRFVSAVSAEHGVEEILVCTGDDFTVIASSKRAWIGLPVSRVPGRAELAIEAGHLAPGVGERHSHEDADGMFGLARRVWIPEPGVSSGRLVPALVFVHVRNPELLSVMFREGLAVACSALALVTALGVLAFVLIERRVLAPLAGILFMVQDRRAGRPWRRRRSVSDDELGLLGSELEHLFARVDEQTEEIVHTRGRLHDALESIEAGVALFGADGALVLFNRNYAAHWSGIEDLLVPGIRRDQLAEALAHRGAVPEGGRAAIDYFAGESSFEARLGERWIRFVPGASRDGGRVSLQQDVTATRRIQESLQHAEARARGLLDAMPDLLFLVDAQDRYRDYRTPDVAMLFAPPHVFLGRSVSECLPEPLGSRVVEALARARREGGVHLLEYQLPSPDGGALDFEARLTAAADGEVLMVVREQTERVAAERERQAAKEAAEAANRAKSDFLATMSHEIRTPMNGVLGMLGLLLDTPLGPEQRDYAETSKASAEALLSIINDILDFSKIEAGKLTIEPLPFDLRVAIEEAADLLATRAS</sequence>
<dbReference type="GO" id="GO:0000155">
    <property type="term" value="F:phosphorelay sensor kinase activity"/>
    <property type="evidence" value="ECO:0007669"/>
    <property type="project" value="InterPro"/>
</dbReference>
<keyword evidence="7" id="KW-0067">ATP-binding</keyword>
<keyword evidence="6" id="KW-0418">Kinase</keyword>
<feature type="domain" description="Histidine kinase" evidence="11">
    <location>
        <begin position="524"/>
        <end position="609"/>
    </location>
</feature>
<feature type="non-terminal residue" evidence="12">
    <location>
        <position position="609"/>
    </location>
</feature>
<dbReference type="InterPro" id="IPR035965">
    <property type="entry name" value="PAS-like_dom_sf"/>
</dbReference>
<dbReference type="Pfam" id="PF08448">
    <property type="entry name" value="PAS_4"/>
    <property type="match status" value="1"/>
</dbReference>
<keyword evidence="4" id="KW-0808">Transferase</keyword>
<dbReference type="Pfam" id="PF00512">
    <property type="entry name" value="HisKA"/>
    <property type="match status" value="1"/>
</dbReference>
<dbReference type="Pfam" id="PF12860">
    <property type="entry name" value="PAS_7"/>
    <property type="match status" value="1"/>
</dbReference>
<evidence type="ECO:0000256" key="8">
    <source>
        <dbReference type="ARBA" id="ARBA00023012"/>
    </source>
</evidence>
<evidence type="ECO:0000256" key="5">
    <source>
        <dbReference type="ARBA" id="ARBA00022741"/>
    </source>
</evidence>
<dbReference type="InterPro" id="IPR013656">
    <property type="entry name" value="PAS_4"/>
</dbReference>
<proteinExistence type="predicted"/>
<dbReference type="CDD" id="cd00130">
    <property type="entry name" value="PAS"/>
    <property type="match status" value="1"/>
</dbReference>
<accession>A0A933SFA1</accession>
<organism evidence="12 13">
    <name type="scientific">Eiseniibacteriota bacterium</name>
    <dbReference type="NCBI Taxonomy" id="2212470"/>
    <lineage>
        <taxon>Bacteria</taxon>
        <taxon>Candidatus Eiseniibacteriota</taxon>
    </lineage>
</organism>
<dbReference type="FunFam" id="1.10.287.130:FF:000002">
    <property type="entry name" value="Two-component osmosensing histidine kinase"/>
    <property type="match status" value="1"/>
</dbReference>
<comment type="catalytic activity">
    <reaction evidence="1">
        <text>ATP + protein L-histidine = ADP + protein N-phospho-L-histidine.</text>
        <dbReference type="EC" id="2.7.13.3"/>
    </reaction>
</comment>
<dbReference type="Gene3D" id="1.10.287.130">
    <property type="match status" value="1"/>
</dbReference>
<dbReference type="CDD" id="cd00082">
    <property type="entry name" value="HisKA"/>
    <property type="match status" value="1"/>
</dbReference>
<evidence type="ECO:0000256" key="3">
    <source>
        <dbReference type="ARBA" id="ARBA00022553"/>
    </source>
</evidence>
<keyword evidence="9" id="KW-0175">Coiled coil</keyword>
<name>A0A933SFA1_UNCEI</name>
<dbReference type="SMART" id="SM00388">
    <property type="entry name" value="HisKA"/>
    <property type="match status" value="1"/>
</dbReference>
<keyword evidence="10" id="KW-1133">Transmembrane helix</keyword>
<gene>
    <name evidence="12" type="ORF">HZA61_14385</name>
</gene>
<evidence type="ECO:0000256" key="9">
    <source>
        <dbReference type="SAM" id="Coils"/>
    </source>
</evidence>
<dbReference type="InterPro" id="IPR036097">
    <property type="entry name" value="HisK_dim/P_sf"/>
</dbReference>
<evidence type="ECO:0000256" key="2">
    <source>
        <dbReference type="ARBA" id="ARBA00012438"/>
    </source>
</evidence>
<evidence type="ECO:0000256" key="6">
    <source>
        <dbReference type="ARBA" id="ARBA00022777"/>
    </source>
</evidence>
<evidence type="ECO:0000259" key="11">
    <source>
        <dbReference type="PROSITE" id="PS50109"/>
    </source>
</evidence>
<dbReference type="SUPFAM" id="SSF55785">
    <property type="entry name" value="PYP-like sensor domain (PAS domain)"/>
    <property type="match status" value="1"/>
</dbReference>
<evidence type="ECO:0000313" key="13">
    <source>
        <dbReference type="Proteomes" id="UP000696931"/>
    </source>
</evidence>
<comment type="caution">
    <text evidence="12">The sequence shown here is derived from an EMBL/GenBank/DDBJ whole genome shotgun (WGS) entry which is preliminary data.</text>
</comment>
<dbReference type="EC" id="2.7.13.3" evidence="2"/>
<evidence type="ECO:0000313" key="12">
    <source>
        <dbReference type="EMBL" id="MBI5170673.1"/>
    </source>
</evidence>
<keyword evidence="10" id="KW-0812">Transmembrane</keyword>
<evidence type="ECO:0000256" key="7">
    <source>
        <dbReference type="ARBA" id="ARBA00022840"/>
    </source>
</evidence>
<dbReference type="InterPro" id="IPR003661">
    <property type="entry name" value="HisK_dim/P_dom"/>
</dbReference>
<dbReference type="Proteomes" id="UP000696931">
    <property type="component" value="Unassembled WGS sequence"/>
</dbReference>
<keyword evidence="5" id="KW-0547">Nucleotide-binding</keyword>
<dbReference type="InterPro" id="IPR005467">
    <property type="entry name" value="His_kinase_dom"/>
</dbReference>
<dbReference type="EMBL" id="JACRIW010000103">
    <property type="protein sequence ID" value="MBI5170673.1"/>
    <property type="molecule type" value="Genomic_DNA"/>
</dbReference>
<protein>
    <recommendedName>
        <fullName evidence="2">histidine kinase</fullName>
        <ecNumber evidence="2">2.7.13.3</ecNumber>
    </recommendedName>
</protein>
<dbReference type="GO" id="GO:0005524">
    <property type="term" value="F:ATP binding"/>
    <property type="evidence" value="ECO:0007669"/>
    <property type="project" value="UniProtKB-KW"/>
</dbReference>
<evidence type="ECO:0000256" key="1">
    <source>
        <dbReference type="ARBA" id="ARBA00000085"/>
    </source>
</evidence>
<dbReference type="PROSITE" id="PS50109">
    <property type="entry name" value="HIS_KIN"/>
    <property type="match status" value="1"/>
</dbReference>
<feature type="transmembrane region" description="Helical" evidence="10">
    <location>
        <begin position="187"/>
        <end position="208"/>
    </location>
</feature>
<evidence type="ECO:0000256" key="10">
    <source>
        <dbReference type="SAM" id="Phobius"/>
    </source>
</evidence>
<keyword evidence="10" id="KW-0472">Membrane</keyword>
<dbReference type="SUPFAM" id="SSF47384">
    <property type="entry name" value="Homodimeric domain of signal transducing histidine kinase"/>
    <property type="match status" value="1"/>
</dbReference>
<dbReference type="InterPro" id="IPR000014">
    <property type="entry name" value="PAS"/>
</dbReference>
<keyword evidence="3" id="KW-0597">Phosphoprotein</keyword>
<keyword evidence="8" id="KW-0902">Two-component regulatory system</keyword>
<evidence type="ECO:0000256" key="4">
    <source>
        <dbReference type="ARBA" id="ARBA00022679"/>
    </source>
</evidence>
<dbReference type="PANTHER" id="PTHR45339:SF1">
    <property type="entry name" value="HYBRID SIGNAL TRANSDUCTION HISTIDINE KINASE J"/>
    <property type="match status" value="1"/>
</dbReference>
<dbReference type="Gene3D" id="3.30.450.20">
    <property type="entry name" value="PAS domain"/>
    <property type="match status" value="2"/>
</dbReference>
<reference evidence="12" key="1">
    <citation type="submission" date="2020-07" db="EMBL/GenBank/DDBJ databases">
        <title>Huge and variable diversity of episymbiotic CPR bacteria and DPANN archaea in groundwater ecosystems.</title>
        <authorList>
            <person name="He C.Y."/>
            <person name="Keren R."/>
            <person name="Whittaker M."/>
            <person name="Farag I.F."/>
            <person name="Doudna J."/>
            <person name="Cate J.H.D."/>
            <person name="Banfield J.F."/>
        </authorList>
    </citation>
    <scope>NUCLEOTIDE SEQUENCE</scope>
    <source>
        <strain evidence="12">NC_groundwater_1813_Pr3_B-0.1um_71_17</strain>
    </source>
</reference>
<dbReference type="PANTHER" id="PTHR45339">
    <property type="entry name" value="HYBRID SIGNAL TRANSDUCTION HISTIDINE KINASE J"/>
    <property type="match status" value="1"/>
</dbReference>
<feature type="coiled-coil region" evidence="9">
    <location>
        <begin position="490"/>
        <end position="520"/>
    </location>
</feature>